<feature type="region of interest" description="Disordered" evidence="1">
    <location>
        <begin position="152"/>
        <end position="172"/>
    </location>
</feature>
<organism evidence="2 3">
    <name type="scientific">Escovopsis weberi</name>
    <dbReference type="NCBI Taxonomy" id="150374"/>
    <lineage>
        <taxon>Eukaryota</taxon>
        <taxon>Fungi</taxon>
        <taxon>Dikarya</taxon>
        <taxon>Ascomycota</taxon>
        <taxon>Pezizomycotina</taxon>
        <taxon>Sordariomycetes</taxon>
        <taxon>Hypocreomycetidae</taxon>
        <taxon>Hypocreales</taxon>
        <taxon>Hypocreaceae</taxon>
        <taxon>Escovopsis</taxon>
    </lineage>
</organism>
<accession>A0A0M9VX38</accession>
<comment type="caution">
    <text evidence="2">The sequence shown here is derived from an EMBL/GenBank/DDBJ whole genome shotgun (WGS) entry which is preliminary data.</text>
</comment>
<dbReference type="EMBL" id="LGSR01000002">
    <property type="protein sequence ID" value="KOS22759.1"/>
    <property type="molecule type" value="Genomic_DNA"/>
</dbReference>
<reference evidence="2 3" key="1">
    <citation type="submission" date="2015-07" db="EMBL/GenBank/DDBJ databases">
        <title>The genome of the fungus Escovopsis weberi, a specialized disease agent of ant agriculture.</title>
        <authorList>
            <person name="de Man T.J."/>
            <person name="Stajich J.E."/>
            <person name="Kubicek C.P."/>
            <person name="Chenthamara K."/>
            <person name="Atanasova L."/>
            <person name="Druzhinina I.S."/>
            <person name="Birnbaum S."/>
            <person name="Barribeau S.M."/>
            <person name="Teiling C."/>
            <person name="Suen G."/>
            <person name="Currie C."/>
            <person name="Gerardo N.M."/>
        </authorList>
    </citation>
    <scope>NUCLEOTIDE SEQUENCE [LARGE SCALE GENOMIC DNA]</scope>
</reference>
<dbReference type="AlphaFoldDB" id="A0A0M9VX38"/>
<sequence length="289" mass="32145">MPPADFDGTLPQPGIRHGSSGVVIFEVLRERVWPLLSIERRRLVTEQLHLARVTTHMKHVSTHTLDRKALRDGGIACFILLHTIWGRSICQTRRWWSQYVEEAPELAEALPWGRIPLPEFEDRPDRTVHRARAAANTSSGEGAAGTEAQLYPDRAATPNPQPNSGSAYPPGAAFAAPTDPALGNGAFDVLLQTAQVASDEQYVRSLISEHIASLQNERHYLLLSAEEYLRRMDMIAGDMADNSRITHSFVNLQRASMANFHQGVNASLDVLESKIRSLERSLGSLDNRR</sequence>
<name>A0A0M9VX38_ESCWE</name>
<gene>
    <name evidence="2" type="ORF">ESCO_003856</name>
</gene>
<evidence type="ECO:0000313" key="2">
    <source>
        <dbReference type="EMBL" id="KOS22759.1"/>
    </source>
</evidence>
<protein>
    <submittedName>
        <fullName evidence="2">Uncharacterized protein</fullName>
    </submittedName>
</protein>
<dbReference type="Proteomes" id="UP000053831">
    <property type="component" value="Unassembled WGS sequence"/>
</dbReference>
<evidence type="ECO:0000313" key="3">
    <source>
        <dbReference type="Proteomes" id="UP000053831"/>
    </source>
</evidence>
<proteinExistence type="predicted"/>
<evidence type="ECO:0000256" key="1">
    <source>
        <dbReference type="SAM" id="MobiDB-lite"/>
    </source>
</evidence>
<keyword evidence="3" id="KW-1185">Reference proteome</keyword>